<dbReference type="Pfam" id="PF19631">
    <property type="entry name" value="Trypco2"/>
    <property type="match status" value="1"/>
</dbReference>
<proteinExistence type="predicted"/>
<protein>
    <recommendedName>
        <fullName evidence="1">Trypsin-co-occurring domain-containing protein</fullName>
    </recommendedName>
</protein>
<reference evidence="2" key="2">
    <citation type="submission" date="2020-09" db="EMBL/GenBank/DDBJ databases">
        <authorList>
            <person name="Sun Q."/>
            <person name="Zhou Y."/>
        </authorList>
    </citation>
    <scope>NUCLEOTIDE SEQUENCE</scope>
    <source>
        <strain evidence="2">CGMCC 4.7312</strain>
    </source>
</reference>
<keyword evidence="3" id="KW-1185">Reference proteome</keyword>
<dbReference type="RefSeq" id="WP_229706493.1">
    <property type="nucleotide sequence ID" value="NZ_BMNB01000039.1"/>
</dbReference>
<dbReference type="EMBL" id="BMNB01000039">
    <property type="protein sequence ID" value="GGM63188.1"/>
    <property type="molecule type" value="Genomic_DNA"/>
</dbReference>
<feature type="domain" description="Trypsin-co-occurring" evidence="1">
    <location>
        <begin position="4"/>
        <end position="81"/>
    </location>
</feature>
<evidence type="ECO:0000259" key="1">
    <source>
        <dbReference type="Pfam" id="PF19631"/>
    </source>
</evidence>
<evidence type="ECO:0000313" key="2">
    <source>
        <dbReference type="EMBL" id="GGM63188.1"/>
    </source>
</evidence>
<sequence>MQKIGLADAITALREELTAAIEAAGTEKLRFKVGEMSVEFEIAVERTSGGRGGLKFWVVEAGGEHTRTGSHTHRITVPLTPIRADGRPVLTGEHQLPG</sequence>
<organism evidence="2 3">
    <name type="scientific">Micromonospora sonchi</name>
    <dbReference type="NCBI Taxonomy" id="1763543"/>
    <lineage>
        <taxon>Bacteria</taxon>
        <taxon>Bacillati</taxon>
        <taxon>Actinomycetota</taxon>
        <taxon>Actinomycetes</taxon>
        <taxon>Micromonosporales</taxon>
        <taxon>Micromonosporaceae</taxon>
        <taxon>Micromonospora</taxon>
    </lineage>
</organism>
<dbReference type="AlphaFoldDB" id="A0A917X421"/>
<dbReference type="Proteomes" id="UP000608890">
    <property type="component" value="Unassembled WGS sequence"/>
</dbReference>
<gene>
    <name evidence="2" type="ORF">GCM10011608_55570</name>
</gene>
<evidence type="ECO:0000313" key="3">
    <source>
        <dbReference type="Proteomes" id="UP000608890"/>
    </source>
</evidence>
<reference evidence="2" key="1">
    <citation type="journal article" date="2014" name="Int. J. Syst. Evol. Microbiol.">
        <title>Complete genome sequence of Corynebacterium casei LMG S-19264T (=DSM 44701T), isolated from a smear-ripened cheese.</title>
        <authorList>
            <consortium name="US DOE Joint Genome Institute (JGI-PGF)"/>
            <person name="Walter F."/>
            <person name="Albersmeier A."/>
            <person name="Kalinowski J."/>
            <person name="Ruckert C."/>
        </authorList>
    </citation>
    <scope>NUCLEOTIDE SEQUENCE</scope>
    <source>
        <strain evidence="2">CGMCC 4.7312</strain>
    </source>
</reference>
<comment type="caution">
    <text evidence="2">The sequence shown here is derived from an EMBL/GenBank/DDBJ whole genome shotgun (WGS) entry which is preliminary data.</text>
</comment>
<accession>A0A917X421</accession>
<name>A0A917X421_9ACTN</name>
<dbReference type="InterPro" id="IPR045608">
    <property type="entry name" value="Trypco2"/>
</dbReference>